<reference evidence="1" key="1">
    <citation type="submission" date="2023-03" db="EMBL/GenBank/DDBJ databases">
        <title>Massive genome expansion in bonnet fungi (Mycena s.s.) driven by repeated elements and novel gene families across ecological guilds.</title>
        <authorList>
            <consortium name="Lawrence Berkeley National Laboratory"/>
            <person name="Harder C.B."/>
            <person name="Miyauchi S."/>
            <person name="Viragh M."/>
            <person name="Kuo A."/>
            <person name="Thoen E."/>
            <person name="Andreopoulos B."/>
            <person name="Lu D."/>
            <person name="Skrede I."/>
            <person name="Drula E."/>
            <person name="Henrissat B."/>
            <person name="Morin E."/>
            <person name="Kohler A."/>
            <person name="Barry K."/>
            <person name="LaButti K."/>
            <person name="Morin E."/>
            <person name="Salamov A."/>
            <person name="Lipzen A."/>
            <person name="Mereny Z."/>
            <person name="Hegedus B."/>
            <person name="Baldrian P."/>
            <person name="Stursova M."/>
            <person name="Weitz H."/>
            <person name="Taylor A."/>
            <person name="Grigoriev I.V."/>
            <person name="Nagy L.G."/>
            <person name="Martin F."/>
            <person name="Kauserud H."/>
        </authorList>
    </citation>
    <scope>NUCLEOTIDE SEQUENCE</scope>
    <source>
        <strain evidence="1">CBHHK173m</strain>
    </source>
</reference>
<dbReference type="AlphaFoldDB" id="A0AAD6UGS0"/>
<evidence type="ECO:0000313" key="2">
    <source>
        <dbReference type="Proteomes" id="UP001222325"/>
    </source>
</evidence>
<protein>
    <submittedName>
        <fullName evidence="1">Uncharacterized protein</fullName>
    </submittedName>
</protein>
<dbReference type="EMBL" id="JARJCN010000005">
    <property type="protein sequence ID" value="KAJ7100798.1"/>
    <property type="molecule type" value="Genomic_DNA"/>
</dbReference>
<comment type="caution">
    <text evidence="1">The sequence shown here is derived from an EMBL/GenBank/DDBJ whole genome shotgun (WGS) entry which is preliminary data.</text>
</comment>
<evidence type="ECO:0000313" key="1">
    <source>
        <dbReference type="EMBL" id="KAJ7100798.1"/>
    </source>
</evidence>
<dbReference type="Proteomes" id="UP001222325">
    <property type="component" value="Unassembled WGS sequence"/>
</dbReference>
<keyword evidence="2" id="KW-1185">Reference proteome</keyword>
<name>A0AAD6UGS0_9AGAR</name>
<proteinExistence type="predicted"/>
<sequence>MWTQSSRRLVVIHGVTCSIFVGTSPAHRTMITLHRALACYRAGEVPAPTALQTGRREGGTSLQPCGTWDLPRATLKAALPRSCTTPRVPSYVP</sequence>
<accession>A0AAD6UGS0</accession>
<organism evidence="1 2">
    <name type="scientific">Mycena belliarum</name>
    <dbReference type="NCBI Taxonomy" id="1033014"/>
    <lineage>
        <taxon>Eukaryota</taxon>
        <taxon>Fungi</taxon>
        <taxon>Dikarya</taxon>
        <taxon>Basidiomycota</taxon>
        <taxon>Agaricomycotina</taxon>
        <taxon>Agaricomycetes</taxon>
        <taxon>Agaricomycetidae</taxon>
        <taxon>Agaricales</taxon>
        <taxon>Marasmiineae</taxon>
        <taxon>Mycenaceae</taxon>
        <taxon>Mycena</taxon>
    </lineage>
</organism>
<gene>
    <name evidence="1" type="ORF">B0H15DRAFT_817333</name>
</gene>